<feature type="coiled-coil region" evidence="7">
    <location>
        <begin position="296"/>
        <end position="323"/>
    </location>
</feature>
<dbReference type="InterPro" id="IPR004089">
    <property type="entry name" value="MCPsignal_dom"/>
</dbReference>
<evidence type="ECO:0000313" key="11">
    <source>
        <dbReference type="EMBL" id="SEP74360.1"/>
    </source>
</evidence>
<evidence type="ECO:0000256" key="6">
    <source>
        <dbReference type="PROSITE-ProRule" id="PRU00284"/>
    </source>
</evidence>
<dbReference type="Pfam" id="PF00015">
    <property type="entry name" value="MCPsignal"/>
    <property type="match status" value="1"/>
</dbReference>
<dbReference type="AlphaFoldDB" id="A0A1H9ACG0"/>
<sequence>MSESLTSAGDDYADRGYRQLRDIGRHVLLINLGGALTLFFGVWASYDAVSQWSEYWPGSTALHMGILAALLLMVFHALTLAIGRWRLNRVWKRIQCNFHDSLLRMARLELKSAAMAELLDQSGQMDHAFDASLRTSLMETSTAAQDIIGRVFSLDQDAQQLLGYLNRADMETADLERDIQDSTRIIERIGEFIRTLPERLQEEQQKMHLIVDDISELTSLVQVIKDISRRTNLIALNAAIEAARAGASGRGFAVVAEEVRGLAIRSTEAVTLIEEGIGKANSTVQSQFSDNYQHTVDEELHEATSLANSVRRLQENYEDLRQYHKTLFSVVTHHNTRLSDQIVALLGAIQFEDVLRQRIERMQDTLRQRLQAWEQAAAQLRQPGCDDCGLDHDVETLLTRYQEGERQHASAISTPSAEDNNSGPRIELF</sequence>
<keyword evidence="3 9" id="KW-1133">Transmembrane helix</keyword>
<keyword evidence="4 9" id="KW-0472">Membrane</keyword>
<evidence type="ECO:0000256" key="2">
    <source>
        <dbReference type="ARBA" id="ARBA00022692"/>
    </source>
</evidence>
<dbReference type="SMART" id="SM00283">
    <property type="entry name" value="MA"/>
    <property type="match status" value="1"/>
</dbReference>
<evidence type="ECO:0000256" key="8">
    <source>
        <dbReference type="SAM" id="MobiDB-lite"/>
    </source>
</evidence>
<comment type="subcellular location">
    <subcellularLocation>
        <location evidence="1">Membrane</location>
        <topology evidence="1">Multi-pass membrane protein</topology>
    </subcellularLocation>
</comment>
<dbReference type="EMBL" id="FOFO01000005">
    <property type="protein sequence ID" value="SEP74360.1"/>
    <property type="molecule type" value="Genomic_DNA"/>
</dbReference>
<evidence type="ECO:0000256" key="9">
    <source>
        <dbReference type="SAM" id="Phobius"/>
    </source>
</evidence>
<evidence type="ECO:0000256" key="3">
    <source>
        <dbReference type="ARBA" id="ARBA00022989"/>
    </source>
</evidence>
<feature type="region of interest" description="Disordered" evidence="8">
    <location>
        <begin position="405"/>
        <end position="429"/>
    </location>
</feature>
<dbReference type="PROSITE" id="PS50111">
    <property type="entry name" value="CHEMOTAXIS_TRANSDUC_2"/>
    <property type="match status" value="1"/>
</dbReference>
<dbReference type="GO" id="GO:0006935">
    <property type="term" value="P:chemotaxis"/>
    <property type="evidence" value="ECO:0007669"/>
    <property type="project" value="UniProtKB-ARBA"/>
</dbReference>
<dbReference type="OrthoDB" id="5573670at2"/>
<name>A0A1H9ACG0_9GAMM</name>
<keyword evidence="12" id="KW-1185">Reference proteome</keyword>
<reference evidence="11 12" key="1">
    <citation type="submission" date="2016-10" db="EMBL/GenBank/DDBJ databases">
        <authorList>
            <person name="de Groot N.N."/>
        </authorList>
    </citation>
    <scope>NUCLEOTIDE SEQUENCE [LARGE SCALE GENOMIC DNA]</scope>
    <source>
        <strain evidence="11 12">B7-7</strain>
    </source>
</reference>
<dbReference type="GO" id="GO:0007165">
    <property type="term" value="P:signal transduction"/>
    <property type="evidence" value="ECO:0007669"/>
    <property type="project" value="UniProtKB-KW"/>
</dbReference>
<dbReference type="STRING" id="867345.SAMN05421693_1054"/>
<dbReference type="PANTHER" id="PTHR32089:SF119">
    <property type="entry name" value="METHYL-ACCEPTING CHEMOTAXIS PROTEIN CTPL"/>
    <property type="match status" value="1"/>
</dbReference>
<dbReference type="SUPFAM" id="SSF58104">
    <property type="entry name" value="Methyl-accepting chemotaxis protein (MCP) signaling domain"/>
    <property type="match status" value="1"/>
</dbReference>
<dbReference type="Proteomes" id="UP000199496">
    <property type="component" value="Unassembled WGS sequence"/>
</dbReference>
<evidence type="ECO:0000256" key="7">
    <source>
        <dbReference type="SAM" id="Coils"/>
    </source>
</evidence>
<keyword evidence="2 9" id="KW-0812">Transmembrane</keyword>
<evidence type="ECO:0000256" key="1">
    <source>
        <dbReference type="ARBA" id="ARBA00004141"/>
    </source>
</evidence>
<accession>A0A1H9ACG0</accession>
<evidence type="ECO:0000256" key="5">
    <source>
        <dbReference type="ARBA" id="ARBA00023224"/>
    </source>
</evidence>
<gene>
    <name evidence="11" type="ORF">SAMN05421693_1054</name>
</gene>
<proteinExistence type="predicted"/>
<feature type="transmembrane region" description="Helical" evidence="9">
    <location>
        <begin position="61"/>
        <end position="83"/>
    </location>
</feature>
<keyword evidence="7" id="KW-0175">Coiled coil</keyword>
<keyword evidence="5 6" id="KW-0807">Transducer</keyword>
<dbReference type="PANTHER" id="PTHR32089">
    <property type="entry name" value="METHYL-ACCEPTING CHEMOTAXIS PROTEIN MCPB"/>
    <property type="match status" value="1"/>
</dbReference>
<organism evidence="11 12">
    <name type="scientific">Ectothiorhodospira magna</name>
    <dbReference type="NCBI Taxonomy" id="867345"/>
    <lineage>
        <taxon>Bacteria</taxon>
        <taxon>Pseudomonadati</taxon>
        <taxon>Pseudomonadota</taxon>
        <taxon>Gammaproteobacteria</taxon>
        <taxon>Chromatiales</taxon>
        <taxon>Ectothiorhodospiraceae</taxon>
        <taxon>Ectothiorhodospira</taxon>
    </lineage>
</organism>
<evidence type="ECO:0000259" key="10">
    <source>
        <dbReference type="PROSITE" id="PS50111"/>
    </source>
</evidence>
<feature type="compositionally biased region" description="Polar residues" evidence="8">
    <location>
        <begin position="410"/>
        <end position="423"/>
    </location>
</feature>
<evidence type="ECO:0000313" key="12">
    <source>
        <dbReference type="Proteomes" id="UP000199496"/>
    </source>
</evidence>
<feature type="domain" description="Methyl-accepting transducer" evidence="10">
    <location>
        <begin position="135"/>
        <end position="286"/>
    </location>
</feature>
<feature type="transmembrane region" description="Helical" evidence="9">
    <location>
        <begin position="27"/>
        <end position="46"/>
    </location>
</feature>
<protein>
    <submittedName>
        <fullName evidence="11">Methyl-accepting chemotaxis protein</fullName>
    </submittedName>
</protein>
<dbReference type="Gene3D" id="1.10.287.950">
    <property type="entry name" value="Methyl-accepting chemotaxis protein"/>
    <property type="match status" value="1"/>
</dbReference>
<dbReference type="GO" id="GO:0016020">
    <property type="term" value="C:membrane"/>
    <property type="evidence" value="ECO:0007669"/>
    <property type="project" value="UniProtKB-SubCell"/>
</dbReference>
<evidence type="ECO:0000256" key="4">
    <source>
        <dbReference type="ARBA" id="ARBA00023136"/>
    </source>
</evidence>
<dbReference type="RefSeq" id="WP_090203893.1">
    <property type="nucleotide sequence ID" value="NZ_FOFO01000005.1"/>
</dbReference>